<dbReference type="Proteomes" id="UP001469553">
    <property type="component" value="Unassembled WGS sequence"/>
</dbReference>
<keyword evidence="5" id="KW-0030">Aminoacyl-tRNA synthetase</keyword>
<dbReference type="InterPro" id="IPR004499">
    <property type="entry name" value="Pro-tRNA-ligase_IIa_arc-type"/>
</dbReference>
<evidence type="ECO:0000313" key="9">
    <source>
        <dbReference type="EMBL" id="MEQ2305496.1"/>
    </source>
</evidence>
<dbReference type="SUPFAM" id="SSF55681">
    <property type="entry name" value="Class II aaRS and biotin synthetases"/>
    <property type="match status" value="1"/>
</dbReference>
<name>A0ABV0ZHN9_9TELE</name>
<evidence type="ECO:0000256" key="5">
    <source>
        <dbReference type="ARBA" id="ARBA00023146"/>
    </source>
</evidence>
<dbReference type="InterPro" id="IPR006195">
    <property type="entry name" value="aa-tRNA-synth_II"/>
</dbReference>
<comment type="caution">
    <text evidence="9">The sequence shown here is derived from an EMBL/GenBank/DDBJ whole genome shotgun (WGS) entry which is preliminary data.</text>
</comment>
<keyword evidence="10" id="KW-1185">Reference proteome</keyword>
<evidence type="ECO:0000256" key="3">
    <source>
        <dbReference type="ARBA" id="ARBA00022741"/>
    </source>
</evidence>
<dbReference type="PANTHER" id="PTHR43382:SF2">
    <property type="entry name" value="BIFUNCTIONAL GLUTAMATE_PROLINE--TRNA LIGASE"/>
    <property type="match status" value="1"/>
</dbReference>
<proteinExistence type="predicted"/>
<evidence type="ECO:0000256" key="1">
    <source>
        <dbReference type="ARBA" id="ARBA00012831"/>
    </source>
</evidence>
<feature type="domain" description="Aminoacyl-transfer RNA synthetases class-II family profile" evidence="8">
    <location>
        <begin position="8"/>
        <end position="147"/>
    </location>
</feature>
<keyword evidence="4" id="KW-0067">ATP-binding</keyword>
<comment type="catalytic activity">
    <reaction evidence="7">
        <text>tRNA(Pro) + L-proline + ATP = L-prolyl-tRNA(Pro) + AMP + diphosphate</text>
        <dbReference type="Rhea" id="RHEA:14305"/>
        <dbReference type="Rhea" id="RHEA-COMP:9700"/>
        <dbReference type="Rhea" id="RHEA-COMP:9702"/>
        <dbReference type="ChEBI" id="CHEBI:30616"/>
        <dbReference type="ChEBI" id="CHEBI:33019"/>
        <dbReference type="ChEBI" id="CHEBI:60039"/>
        <dbReference type="ChEBI" id="CHEBI:78442"/>
        <dbReference type="ChEBI" id="CHEBI:78532"/>
        <dbReference type="ChEBI" id="CHEBI:456215"/>
        <dbReference type="EC" id="6.1.1.15"/>
    </reaction>
</comment>
<keyword evidence="2 9" id="KW-0436">Ligase</keyword>
<dbReference type="InterPro" id="IPR002316">
    <property type="entry name" value="Pro-tRNA-ligase_IIa"/>
</dbReference>
<dbReference type="Pfam" id="PF00587">
    <property type="entry name" value="tRNA-synt_2b"/>
    <property type="match status" value="1"/>
</dbReference>
<dbReference type="InterPro" id="IPR002314">
    <property type="entry name" value="aa-tRNA-synt_IIb"/>
</dbReference>
<reference evidence="9 10" key="1">
    <citation type="submission" date="2021-06" db="EMBL/GenBank/DDBJ databases">
        <authorList>
            <person name="Palmer J.M."/>
        </authorList>
    </citation>
    <scope>NUCLEOTIDE SEQUENCE [LARGE SCALE GENOMIC DNA]</scope>
    <source>
        <strain evidence="9 10">AS_MEX2019</strain>
        <tissue evidence="9">Muscle</tissue>
    </source>
</reference>
<evidence type="ECO:0000256" key="2">
    <source>
        <dbReference type="ARBA" id="ARBA00022598"/>
    </source>
</evidence>
<evidence type="ECO:0000256" key="4">
    <source>
        <dbReference type="ARBA" id="ARBA00022840"/>
    </source>
</evidence>
<protein>
    <recommendedName>
        <fullName evidence="1">proline--tRNA ligase</fullName>
        <ecNumber evidence="1">6.1.1.15</ecNumber>
    </recommendedName>
    <alternativeName>
        <fullName evidence="6">Prolyl-tRNA synthetase</fullName>
    </alternativeName>
</protein>
<dbReference type="PANTHER" id="PTHR43382">
    <property type="entry name" value="PROLYL-TRNA SYNTHETASE"/>
    <property type="match status" value="1"/>
</dbReference>
<organism evidence="9 10">
    <name type="scientific">Ameca splendens</name>
    <dbReference type="NCBI Taxonomy" id="208324"/>
    <lineage>
        <taxon>Eukaryota</taxon>
        <taxon>Metazoa</taxon>
        <taxon>Chordata</taxon>
        <taxon>Craniata</taxon>
        <taxon>Vertebrata</taxon>
        <taxon>Euteleostomi</taxon>
        <taxon>Actinopterygii</taxon>
        <taxon>Neopterygii</taxon>
        <taxon>Teleostei</taxon>
        <taxon>Neoteleostei</taxon>
        <taxon>Acanthomorphata</taxon>
        <taxon>Ovalentaria</taxon>
        <taxon>Atherinomorphae</taxon>
        <taxon>Cyprinodontiformes</taxon>
        <taxon>Goodeidae</taxon>
        <taxon>Ameca</taxon>
    </lineage>
</organism>
<dbReference type="EMBL" id="JAHRIP010063593">
    <property type="protein sequence ID" value="MEQ2305496.1"/>
    <property type="molecule type" value="Genomic_DNA"/>
</dbReference>
<dbReference type="PRINTS" id="PR01046">
    <property type="entry name" value="TRNASYNTHPRO"/>
</dbReference>
<dbReference type="InterPro" id="IPR045864">
    <property type="entry name" value="aa-tRNA-synth_II/BPL/LPL"/>
</dbReference>
<keyword evidence="3" id="KW-0547">Nucleotide-binding</keyword>
<sequence length="201" mass="22863">MIIIDGCFQVAWVTRSGKTELSEPIAVRPTSETVMYPAYAKWVQSHRDLPIKLNQWCNVVRWEFKHPQPFLRTREFLWQEGHTAFATKEEAAEEVLQILDLYARVYEELMAIPVVKGRKTEKEKFAGGDYTTTVEAFISASGRAIQVRVEFNAPFPLVPTQRGSVWLHGTVTVFSTWLNAVPTMPSHAENMTSEDCGSLIE</sequence>
<dbReference type="GO" id="GO:0016874">
    <property type="term" value="F:ligase activity"/>
    <property type="evidence" value="ECO:0007669"/>
    <property type="project" value="UniProtKB-KW"/>
</dbReference>
<evidence type="ECO:0000256" key="7">
    <source>
        <dbReference type="ARBA" id="ARBA00047671"/>
    </source>
</evidence>
<dbReference type="Gene3D" id="3.30.930.10">
    <property type="entry name" value="Bira Bifunctional Protein, Domain 2"/>
    <property type="match status" value="1"/>
</dbReference>
<dbReference type="PROSITE" id="PS50862">
    <property type="entry name" value="AA_TRNA_LIGASE_II"/>
    <property type="match status" value="1"/>
</dbReference>
<gene>
    <name evidence="9" type="primary">EPRS1_3</name>
    <name evidence="9" type="ORF">AMECASPLE_038515</name>
</gene>
<evidence type="ECO:0000259" key="8">
    <source>
        <dbReference type="PROSITE" id="PS50862"/>
    </source>
</evidence>
<accession>A0ABV0ZHN9</accession>
<dbReference type="EC" id="6.1.1.15" evidence="1"/>
<evidence type="ECO:0000313" key="10">
    <source>
        <dbReference type="Proteomes" id="UP001469553"/>
    </source>
</evidence>
<evidence type="ECO:0000256" key="6">
    <source>
        <dbReference type="ARBA" id="ARBA00029731"/>
    </source>
</evidence>